<keyword evidence="3" id="KW-0032">Aminotransferase</keyword>
<dbReference type="PANTHER" id="PTHR30244">
    <property type="entry name" value="TRANSAMINASE"/>
    <property type="match status" value="1"/>
</dbReference>
<dbReference type="SUPFAM" id="SSF53383">
    <property type="entry name" value="PLP-dependent transferases"/>
    <property type="match status" value="1"/>
</dbReference>
<name>A0ABQ6Q4I5_9BACT</name>
<proteinExistence type="inferred from homology"/>
<reference evidence="3 4" key="1">
    <citation type="submission" date="2023-08" db="EMBL/GenBank/DDBJ databases">
        <title>Draft genome sequence of Algoriphagus taiwanensis.</title>
        <authorList>
            <person name="Takatani N."/>
            <person name="Hosokawa M."/>
            <person name="Sawabe T."/>
        </authorList>
    </citation>
    <scope>NUCLEOTIDE SEQUENCE [LARGE SCALE GENOMIC DNA]</scope>
    <source>
        <strain evidence="3 4">JCM 19755</strain>
    </source>
</reference>
<dbReference type="GO" id="GO:0008483">
    <property type="term" value="F:transaminase activity"/>
    <property type="evidence" value="ECO:0007669"/>
    <property type="project" value="UniProtKB-KW"/>
</dbReference>
<dbReference type="InterPro" id="IPR000653">
    <property type="entry name" value="DegT/StrS_aminotransferase"/>
</dbReference>
<dbReference type="RefSeq" id="WP_338229909.1">
    <property type="nucleotide sequence ID" value="NZ_BTPE01000013.1"/>
</dbReference>
<dbReference type="InterPro" id="IPR015424">
    <property type="entry name" value="PyrdxlP-dep_Trfase"/>
</dbReference>
<evidence type="ECO:0000256" key="2">
    <source>
        <dbReference type="RuleBase" id="RU004508"/>
    </source>
</evidence>
<sequence length="378" mass="42159">MAFKIPLSFPEYSDSESRYLQQAVKSGQLTTNGAFINKFENKLSKKLRTHQAVVLNSGTSALHLALVLLGVGQGDEVICQSFTFCASANPVVYLGATPIFVDSEEETWNISPEILEDAILSRIAMGKKPKAIICVHLFGMPAKMQEIMEISEKYQIPVIEDAAEAVGSKFNGSYCGTFGKVGIFSFNGNKIITSGGGGALISGDAALIEKSKYLSTQAREDLPYYQHLEIGYNYRMTNMAAAVGLAQLERLEEMVTKRQWVNERYKELMVSLPGITFQENNHSSESNFWLTSILIDEETTGFSNDRLRVLLLKNGIETRFLWKPLHLQPIYRQAPFYGGNISESLFSKGLCLPSSVSLTFEDQEWIVGLIEKEFRKVL</sequence>
<protein>
    <submittedName>
        <fullName evidence="3">Aminotransferase class I/II-fold pyridoxal phosphate-dependent enzyme</fullName>
    </submittedName>
</protein>
<dbReference type="PIRSF" id="PIRSF000390">
    <property type="entry name" value="PLP_StrS"/>
    <property type="match status" value="1"/>
</dbReference>
<organism evidence="3 4">
    <name type="scientific">Algoriphagus taiwanensis</name>
    <dbReference type="NCBI Taxonomy" id="1445656"/>
    <lineage>
        <taxon>Bacteria</taxon>
        <taxon>Pseudomonadati</taxon>
        <taxon>Bacteroidota</taxon>
        <taxon>Cytophagia</taxon>
        <taxon>Cytophagales</taxon>
        <taxon>Cyclobacteriaceae</taxon>
        <taxon>Algoriphagus</taxon>
    </lineage>
</organism>
<dbReference type="Pfam" id="PF01041">
    <property type="entry name" value="DegT_DnrJ_EryC1"/>
    <property type="match status" value="1"/>
</dbReference>
<dbReference type="Proteomes" id="UP001307705">
    <property type="component" value="Unassembled WGS sequence"/>
</dbReference>
<comment type="caution">
    <text evidence="3">The sequence shown here is derived from an EMBL/GenBank/DDBJ whole genome shotgun (WGS) entry which is preliminary data.</text>
</comment>
<gene>
    <name evidence="3" type="ORF">Ataiwa_33570</name>
</gene>
<dbReference type="EMBL" id="BTPE01000013">
    <property type="protein sequence ID" value="GMQ35084.1"/>
    <property type="molecule type" value="Genomic_DNA"/>
</dbReference>
<accession>A0ABQ6Q4I5</accession>
<dbReference type="PANTHER" id="PTHR30244:SF34">
    <property type="entry name" value="DTDP-4-AMINO-4,6-DIDEOXYGALACTOSE TRANSAMINASE"/>
    <property type="match status" value="1"/>
</dbReference>
<dbReference type="InterPro" id="IPR015421">
    <property type="entry name" value="PyrdxlP-dep_Trfase_major"/>
</dbReference>
<comment type="similarity">
    <text evidence="1 2">Belongs to the DegT/DnrJ/EryC1 family.</text>
</comment>
<evidence type="ECO:0000256" key="1">
    <source>
        <dbReference type="ARBA" id="ARBA00037999"/>
    </source>
</evidence>
<evidence type="ECO:0000313" key="4">
    <source>
        <dbReference type="Proteomes" id="UP001307705"/>
    </source>
</evidence>
<keyword evidence="4" id="KW-1185">Reference proteome</keyword>
<dbReference type="Gene3D" id="3.90.1150.10">
    <property type="entry name" value="Aspartate Aminotransferase, domain 1"/>
    <property type="match status" value="1"/>
</dbReference>
<evidence type="ECO:0000313" key="3">
    <source>
        <dbReference type="EMBL" id="GMQ35084.1"/>
    </source>
</evidence>
<dbReference type="InterPro" id="IPR015422">
    <property type="entry name" value="PyrdxlP-dep_Trfase_small"/>
</dbReference>
<keyword evidence="2" id="KW-0663">Pyridoxal phosphate</keyword>
<keyword evidence="3" id="KW-0808">Transferase</keyword>
<dbReference type="CDD" id="cd00616">
    <property type="entry name" value="AHBA_syn"/>
    <property type="match status" value="1"/>
</dbReference>
<dbReference type="Gene3D" id="3.40.640.10">
    <property type="entry name" value="Type I PLP-dependent aspartate aminotransferase-like (Major domain)"/>
    <property type="match status" value="1"/>
</dbReference>